<dbReference type="CDD" id="cd00024">
    <property type="entry name" value="CD_CSD"/>
    <property type="match status" value="1"/>
</dbReference>
<dbReference type="AlphaFoldDB" id="A0A8J2K573"/>
<comment type="subcellular location">
    <subcellularLocation>
        <location evidence="1">Nucleus</location>
    </subcellularLocation>
</comment>
<dbReference type="EMBL" id="CAJVCH010232013">
    <property type="protein sequence ID" value="CAG7732462.1"/>
    <property type="molecule type" value="Genomic_DNA"/>
</dbReference>
<dbReference type="Pfam" id="PF00385">
    <property type="entry name" value="Chromo"/>
    <property type="match status" value="1"/>
</dbReference>
<evidence type="ECO:0000313" key="4">
    <source>
        <dbReference type="EMBL" id="CAG7732462.1"/>
    </source>
</evidence>
<dbReference type="GO" id="GO:0005634">
    <property type="term" value="C:nucleus"/>
    <property type="evidence" value="ECO:0007669"/>
    <property type="project" value="UniProtKB-SubCell"/>
</dbReference>
<dbReference type="PANTHER" id="PTHR22812">
    <property type="entry name" value="CHROMOBOX PROTEIN"/>
    <property type="match status" value="1"/>
</dbReference>
<dbReference type="Proteomes" id="UP000708208">
    <property type="component" value="Unassembled WGS sequence"/>
</dbReference>
<feature type="domain" description="Chromo" evidence="3">
    <location>
        <begin position="19"/>
        <end position="68"/>
    </location>
</feature>
<dbReference type="GO" id="GO:0000792">
    <property type="term" value="C:heterochromatin"/>
    <property type="evidence" value="ECO:0007669"/>
    <property type="project" value="UniProtKB-ARBA"/>
</dbReference>
<gene>
    <name evidence="4" type="ORF">AFUS01_LOCUS20981</name>
</gene>
<comment type="caution">
    <text evidence="4">The sequence shown here is derived from an EMBL/GenBank/DDBJ whole genome shotgun (WGS) entry which is preliminary data.</text>
</comment>
<evidence type="ECO:0000259" key="3">
    <source>
        <dbReference type="PROSITE" id="PS50013"/>
    </source>
</evidence>
<dbReference type="InterPro" id="IPR023779">
    <property type="entry name" value="Chromodomain_CS"/>
</dbReference>
<proteinExistence type="predicted"/>
<dbReference type="OrthoDB" id="433924at2759"/>
<organism evidence="4 5">
    <name type="scientific">Allacma fusca</name>
    <dbReference type="NCBI Taxonomy" id="39272"/>
    <lineage>
        <taxon>Eukaryota</taxon>
        <taxon>Metazoa</taxon>
        <taxon>Ecdysozoa</taxon>
        <taxon>Arthropoda</taxon>
        <taxon>Hexapoda</taxon>
        <taxon>Collembola</taxon>
        <taxon>Symphypleona</taxon>
        <taxon>Sminthuridae</taxon>
        <taxon>Allacma</taxon>
    </lineage>
</organism>
<dbReference type="InterPro" id="IPR023780">
    <property type="entry name" value="Chromo_domain"/>
</dbReference>
<keyword evidence="2" id="KW-0539">Nucleus</keyword>
<dbReference type="PROSITE" id="PS50013">
    <property type="entry name" value="CHROMO_2"/>
    <property type="match status" value="1"/>
</dbReference>
<dbReference type="InterPro" id="IPR008251">
    <property type="entry name" value="Chromo_shadow_dom"/>
</dbReference>
<evidence type="ECO:0000256" key="1">
    <source>
        <dbReference type="ARBA" id="ARBA00004123"/>
    </source>
</evidence>
<keyword evidence="5" id="KW-1185">Reference proteome</keyword>
<protein>
    <recommendedName>
        <fullName evidence="3">Chromo domain-containing protein</fullName>
    </recommendedName>
</protein>
<reference evidence="4" key="1">
    <citation type="submission" date="2021-06" db="EMBL/GenBank/DDBJ databases">
        <authorList>
            <person name="Hodson N. C."/>
            <person name="Mongue J. A."/>
            <person name="Jaron S. K."/>
        </authorList>
    </citation>
    <scope>NUCLEOTIDE SEQUENCE</scope>
</reference>
<dbReference type="Pfam" id="PF01393">
    <property type="entry name" value="Chromo_shadow"/>
    <property type="match status" value="1"/>
</dbReference>
<sequence>MPRPKRVKGGRPPKVKREWAVEKVMAKRYVSGSVEYFVKWVGYSSSQNTWEPPENLQKCQNIIDDYEEALLRLNRENGTGDSMRESTSLPLLDSYEPVSVPRNENAFEETVEDEEPPVEFRKEIVEKGHRPARAFHNFRYDEEAEDLFYIIEWADGDECEEIPGSVAREKYPMLLIQFLSQNYARTVQRRSFQNGHGSSFRV</sequence>
<evidence type="ECO:0000313" key="5">
    <source>
        <dbReference type="Proteomes" id="UP000708208"/>
    </source>
</evidence>
<accession>A0A8J2K573</accession>
<evidence type="ECO:0000256" key="2">
    <source>
        <dbReference type="ARBA" id="ARBA00023242"/>
    </source>
</evidence>
<dbReference type="PROSITE" id="PS00598">
    <property type="entry name" value="CHROMO_1"/>
    <property type="match status" value="1"/>
</dbReference>
<dbReference type="InterPro" id="IPR051219">
    <property type="entry name" value="Heterochromatin_chromo-domain"/>
</dbReference>
<dbReference type="CDD" id="cd00034">
    <property type="entry name" value="CSD"/>
    <property type="match status" value="1"/>
</dbReference>
<dbReference type="SMART" id="SM00298">
    <property type="entry name" value="CHROMO"/>
    <property type="match status" value="1"/>
</dbReference>
<name>A0A8J2K573_9HEXA</name>
<dbReference type="InterPro" id="IPR000953">
    <property type="entry name" value="Chromo/chromo_shadow_dom"/>
</dbReference>